<dbReference type="EMBL" id="BGZK01000138">
    <property type="protein sequence ID" value="GBP22226.1"/>
    <property type="molecule type" value="Genomic_DNA"/>
</dbReference>
<organism evidence="1 2">
    <name type="scientific">Eumeta variegata</name>
    <name type="common">Bagworm moth</name>
    <name type="synonym">Eumeta japonica</name>
    <dbReference type="NCBI Taxonomy" id="151549"/>
    <lineage>
        <taxon>Eukaryota</taxon>
        <taxon>Metazoa</taxon>
        <taxon>Ecdysozoa</taxon>
        <taxon>Arthropoda</taxon>
        <taxon>Hexapoda</taxon>
        <taxon>Insecta</taxon>
        <taxon>Pterygota</taxon>
        <taxon>Neoptera</taxon>
        <taxon>Endopterygota</taxon>
        <taxon>Lepidoptera</taxon>
        <taxon>Glossata</taxon>
        <taxon>Ditrysia</taxon>
        <taxon>Tineoidea</taxon>
        <taxon>Psychidae</taxon>
        <taxon>Oiketicinae</taxon>
        <taxon>Eumeta</taxon>
    </lineage>
</organism>
<comment type="caution">
    <text evidence="1">The sequence shown here is derived from an EMBL/GenBank/DDBJ whole genome shotgun (WGS) entry which is preliminary data.</text>
</comment>
<dbReference type="AlphaFoldDB" id="A0A4C1U8L7"/>
<keyword evidence="2" id="KW-1185">Reference proteome</keyword>
<sequence length="119" mass="13343">MWIAQLAEAFKKTTSHHERSASTDYQEQGWSAQGMTHCYVTHIGPTYGAGNACELHFTEKDIYRTSEMYGDRTGKEIKEKMGMKAIKVGGHLHPWILLTTEDACLQHALTCSVQPTTDP</sequence>
<protein>
    <submittedName>
        <fullName evidence="1">Uncharacterized protein</fullName>
    </submittedName>
</protein>
<reference evidence="1 2" key="1">
    <citation type="journal article" date="2019" name="Commun. Biol.">
        <title>The bagworm genome reveals a unique fibroin gene that provides high tensile strength.</title>
        <authorList>
            <person name="Kono N."/>
            <person name="Nakamura H."/>
            <person name="Ohtoshi R."/>
            <person name="Tomita M."/>
            <person name="Numata K."/>
            <person name="Arakawa K."/>
        </authorList>
    </citation>
    <scope>NUCLEOTIDE SEQUENCE [LARGE SCALE GENOMIC DNA]</scope>
</reference>
<proteinExistence type="predicted"/>
<dbReference type="Proteomes" id="UP000299102">
    <property type="component" value="Unassembled WGS sequence"/>
</dbReference>
<evidence type="ECO:0000313" key="1">
    <source>
        <dbReference type="EMBL" id="GBP22226.1"/>
    </source>
</evidence>
<gene>
    <name evidence="1" type="ORF">EVAR_22512_1</name>
</gene>
<accession>A0A4C1U8L7</accession>
<name>A0A4C1U8L7_EUMVA</name>
<evidence type="ECO:0000313" key="2">
    <source>
        <dbReference type="Proteomes" id="UP000299102"/>
    </source>
</evidence>